<accession>B5A786</accession>
<protein>
    <submittedName>
        <fullName evidence="1">Uncharacterized protein</fullName>
    </submittedName>
</protein>
<dbReference type="EMBL" id="EU816591">
    <property type="protein sequence ID" value="ACF34291.1"/>
    <property type="molecule type" value="Genomic_DNA"/>
</dbReference>
<dbReference type="GeneID" id="6469945"/>
<proteinExistence type="predicted"/>
<evidence type="ECO:0000313" key="1">
    <source>
        <dbReference type="EMBL" id="ACF34291.1"/>
    </source>
</evidence>
<evidence type="ECO:0000313" key="2">
    <source>
        <dbReference type="Proteomes" id="UP000002721"/>
    </source>
</evidence>
<keyword evidence="2" id="KW-1185">Reference proteome</keyword>
<sequence length="102" mass="11588">MSSVRQRPRSARTSRRVRLDTGPHLRHRWLRLSVVRTRGGVCGVKRRLARALASLAYRLGYTTGIKELEIIWSRGNPPYVKIDLQSGQRVIGWVCPTPDGPI</sequence>
<dbReference type="Proteomes" id="UP000002721">
    <property type="component" value="Segment"/>
</dbReference>
<reference evidence="1 2" key="1">
    <citation type="submission" date="2008-06" db="EMBL/GenBank/DDBJ databases">
        <authorList>
            <person name="Paladin E.C."/>
            <person name="Houtz J.M."/>
            <person name="Smith A.L."/>
            <person name="Pedulla M.L."/>
            <person name="Jacobs-Sera D."/>
            <person name="Hendrix R.W."/>
            <person name="Hatfull G.F."/>
        </authorList>
    </citation>
    <scope>NUCLEOTIDE SEQUENCE [LARGE SCALE GENOMIC DNA]</scope>
</reference>
<dbReference type="KEGG" id="vg:6469945"/>
<name>B5A786_9CAUD</name>
<dbReference type="RefSeq" id="YP_002014592.1">
    <property type="nucleotide sequence ID" value="NC_011056.1"/>
</dbReference>
<organism evidence="1 2">
    <name type="scientific">Mycobacterium phage Kostya</name>
    <dbReference type="NCBI Taxonomy" id="2914016"/>
    <lineage>
        <taxon>Viruses</taxon>
        <taxon>Duplodnaviria</taxon>
        <taxon>Heunggongvirae</taxon>
        <taxon>Uroviricota</taxon>
        <taxon>Caudoviricetes</taxon>
        <taxon>Kostyavirus</taxon>
        <taxon>Kostyavirus kostya</taxon>
    </lineage>
</organism>
<gene>
    <name evidence="1" type="ORF">Kostya_126</name>
</gene>